<comment type="caution">
    <text evidence="2">The sequence shown here is derived from an EMBL/GenBank/DDBJ whole genome shotgun (WGS) entry which is preliminary data.</text>
</comment>
<accession>A0A7X5TX42</accession>
<keyword evidence="1" id="KW-1133">Transmembrane helix</keyword>
<feature type="transmembrane region" description="Helical" evidence="1">
    <location>
        <begin position="39"/>
        <end position="61"/>
    </location>
</feature>
<protein>
    <submittedName>
        <fullName evidence="2">Uncharacterized protein</fullName>
    </submittedName>
</protein>
<keyword evidence="3" id="KW-1185">Reference proteome</keyword>
<dbReference type="RefSeq" id="WP_167156857.1">
    <property type="nucleotide sequence ID" value="NZ_JAANOW010000001.1"/>
</dbReference>
<evidence type="ECO:0000313" key="2">
    <source>
        <dbReference type="EMBL" id="NIH94352.1"/>
    </source>
</evidence>
<name>A0A7X5TX42_9MYCO</name>
<dbReference type="AlphaFoldDB" id="A0A7X5TX42"/>
<keyword evidence="1" id="KW-0472">Membrane</keyword>
<dbReference type="EMBL" id="JAANOW010000001">
    <property type="protein sequence ID" value="NIH94352.1"/>
    <property type="molecule type" value="Genomic_DNA"/>
</dbReference>
<dbReference type="Proteomes" id="UP000547444">
    <property type="component" value="Unassembled WGS sequence"/>
</dbReference>
<sequence>MRTAAAGSIGEALNAATCLGPSNTDLAFAAKLSFLYAMQGSLTVLAIVTAGAAVLISMFAPGRDGKALFRR</sequence>
<gene>
    <name evidence="2" type="ORF">FHU31_001308</name>
</gene>
<reference evidence="2 3" key="1">
    <citation type="submission" date="2020-03" db="EMBL/GenBank/DDBJ databases">
        <title>Sequencing the genomes of 1000 actinobacteria strains.</title>
        <authorList>
            <person name="Klenk H.-P."/>
        </authorList>
    </citation>
    <scope>NUCLEOTIDE SEQUENCE [LARGE SCALE GENOMIC DNA]</scope>
    <source>
        <strain evidence="2 3">DSM 44556</strain>
    </source>
</reference>
<keyword evidence="1" id="KW-0812">Transmembrane</keyword>
<evidence type="ECO:0000256" key="1">
    <source>
        <dbReference type="SAM" id="Phobius"/>
    </source>
</evidence>
<organism evidence="2 3">
    <name type="scientific">Mycolicibacterium fluoranthenivorans</name>
    <dbReference type="NCBI Taxonomy" id="258505"/>
    <lineage>
        <taxon>Bacteria</taxon>
        <taxon>Bacillati</taxon>
        <taxon>Actinomycetota</taxon>
        <taxon>Actinomycetes</taxon>
        <taxon>Mycobacteriales</taxon>
        <taxon>Mycobacteriaceae</taxon>
        <taxon>Mycolicibacterium</taxon>
    </lineage>
</organism>
<proteinExistence type="predicted"/>
<evidence type="ECO:0000313" key="3">
    <source>
        <dbReference type="Proteomes" id="UP000547444"/>
    </source>
</evidence>